<feature type="domain" description="Xylanolytic transcriptional activator regulatory" evidence="7">
    <location>
        <begin position="247"/>
        <end position="324"/>
    </location>
</feature>
<comment type="caution">
    <text evidence="8">The sequence shown here is derived from an EMBL/GenBank/DDBJ whole genome shotgun (WGS) entry which is preliminary data.</text>
</comment>
<dbReference type="SMART" id="SM00906">
    <property type="entry name" value="Fungal_trans"/>
    <property type="match status" value="1"/>
</dbReference>
<feature type="compositionally biased region" description="Polar residues" evidence="6">
    <location>
        <begin position="74"/>
        <end position="104"/>
    </location>
</feature>
<reference evidence="8" key="1">
    <citation type="submission" date="2023-03" db="EMBL/GenBank/DDBJ databases">
        <title>Massive genome expansion in bonnet fungi (Mycena s.s.) driven by repeated elements and novel gene families across ecological guilds.</title>
        <authorList>
            <consortium name="Lawrence Berkeley National Laboratory"/>
            <person name="Harder C.B."/>
            <person name="Miyauchi S."/>
            <person name="Viragh M."/>
            <person name="Kuo A."/>
            <person name="Thoen E."/>
            <person name="Andreopoulos B."/>
            <person name="Lu D."/>
            <person name="Skrede I."/>
            <person name="Drula E."/>
            <person name="Henrissat B."/>
            <person name="Morin E."/>
            <person name="Kohler A."/>
            <person name="Barry K."/>
            <person name="LaButti K."/>
            <person name="Morin E."/>
            <person name="Salamov A."/>
            <person name="Lipzen A."/>
            <person name="Mereny Z."/>
            <person name="Hegedus B."/>
            <person name="Baldrian P."/>
            <person name="Stursova M."/>
            <person name="Weitz H."/>
            <person name="Taylor A."/>
            <person name="Grigoriev I.V."/>
            <person name="Nagy L.G."/>
            <person name="Martin F."/>
            <person name="Kauserud H."/>
        </authorList>
    </citation>
    <scope>NUCLEOTIDE SEQUENCE</scope>
    <source>
        <strain evidence="8">CBHHK067</strain>
    </source>
</reference>
<gene>
    <name evidence="8" type="ORF">B0H17DRAFT_1005364</name>
</gene>
<dbReference type="AlphaFoldDB" id="A0AAD7DVP0"/>
<evidence type="ECO:0000256" key="3">
    <source>
        <dbReference type="ARBA" id="ARBA00023015"/>
    </source>
</evidence>
<dbReference type="InterPro" id="IPR050815">
    <property type="entry name" value="TF_fung"/>
</dbReference>
<comment type="subcellular location">
    <subcellularLocation>
        <location evidence="1">Nucleus</location>
    </subcellularLocation>
</comment>
<keyword evidence="4" id="KW-0804">Transcription</keyword>
<dbReference type="GO" id="GO:0008270">
    <property type="term" value="F:zinc ion binding"/>
    <property type="evidence" value="ECO:0007669"/>
    <property type="project" value="InterPro"/>
</dbReference>
<sequence>MSSHYSTRSLPKGHACVDCRCDSVRPICGPCTRAARFEDCEYVDGAYATSNVQQLEESIHRIQHRIMDLERPRNTSPHVSTLKNPYSGNSEGHSRNPPASQSQQHIGVDRYIFRISPANSWPVSRSARNETNVIVVQTLRLALDTFAPYAHEVGFFLNQKRFRNTCLHTRDDNEELPAGLLSAICLWAAYVSSAGPLASQESNFLSQALPMATAFLSSGHRLKILYGIQTEVLLCQYLLHKGRLVEAQYHLSLAVSHVVLGNLSSIRSARGVIPQDSIEEGELIAAFWTVFSMDKIWSSALNFPSNFVSASNIDTPWPLETEEYERSPRSEQLQSENTVQRFIEDVSGADRGVSCLAILAKSAILLERATNVAGQWRPNMSPSETTAFFKSFTTLNNRIKRFRDSLLNPNALASCTIAMKPRIILAQSVAHAATIQLNRTFIAANPQCRELCLTACQSIVWIMRAAGIRKLGYINPIVGPIWSATGQVLLEEIRRLGAVHTSAAVFADLKSAYDEIVASITCFSRNCPFMGTPR</sequence>
<keyword evidence="2" id="KW-0479">Metal-binding</keyword>
<evidence type="ECO:0000259" key="7">
    <source>
        <dbReference type="SMART" id="SM00906"/>
    </source>
</evidence>
<protein>
    <recommendedName>
        <fullName evidence="7">Xylanolytic transcriptional activator regulatory domain-containing protein</fullName>
    </recommendedName>
</protein>
<evidence type="ECO:0000256" key="2">
    <source>
        <dbReference type="ARBA" id="ARBA00022723"/>
    </source>
</evidence>
<dbReference type="Pfam" id="PF04082">
    <property type="entry name" value="Fungal_trans"/>
    <property type="match status" value="1"/>
</dbReference>
<dbReference type="GO" id="GO:0000981">
    <property type="term" value="F:DNA-binding transcription factor activity, RNA polymerase II-specific"/>
    <property type="evidence" value="ECO:0007669"/>
    <property type="project" value="InterPro"/>
</dbReference>
<dbReference type="PANTHER" id="PTHR47338">
    <property type="entry name" value="ZN(II)2CYS6 TRANSCRIPTION FACTOR (EUROFUNG)-RELATED"/>
    <property type="match status" value="1"/>
</dbReference>
<evidence type="ECO:0000313" key="9">
    <source>
        <dbReference type="Proteomes" id="UP001221757"/>
    </source>
</evidence>
<feature type="region of interest" description="Disordered" evidence="6">
    <location>
        <begin position="71"/>
        <end position="104"/>
    </location>
</feature>
<dbReference type="PANTHER" id="PTHR47338:SF29">
    <property type="entry name" value="ZN(2)-C6 FUNGAL-TYPE DOMAIN-CONTAINING PROTEIN"/>
    <property type="match status" value="1"/>
</dbReference>
<dbReference type="GO" id="GO:0006351">
    <property type="term" value="P:DNA-templated transcription"/>
    <property type="evidence" value="ECO:0007669"/>
    <property type="project" value="InterPro"/>
</dbReference>
<dbReference type="EMBL" id="JARKIE010000019">
    <property type="protein sequence ID" value="KAJ7700836.1"/>
    <property type="molecule type" value="Genomic_DNA"/>
</dbReference>
<evidence type="ECO:0000256" key="6">
    <source>
        <dbReference type="SAM" id="MobiDB-lite"/>
    </source>
</evidence>
<dbReference type="Proteomes" id="UP001221757">
    <property type="component" value="Unassembled WGS sequence"/>
</dbReference>
<evidence type="ECO:0000256" key="1">
    <source>
        <dbReference type="ARBA" id="ARBA00004123"/>
    </source>
</evidence>
<organism evidence="8 9">
    <name type="scientific">Mycena rosella</name>
    <name type="common">Pink bonnet</name>
    <name type="synonym">Agaricus rosellus</name>
    <dbReference type="NCBI Taxonomy" id="1033263"/>
    <lineage>
        <taxon>Eukaryota</taxon>
        <taxon>Fungi</taxon>
        <taxon>Dikarya</taxon>
        <taxon>Basidiomycota</taxon>
        <taxon>Agaricomycotina</taxon>
        <taxon>Agaricomycetes</taxon>
        <taxon>Agaricomycetidae</taxon>
        <taxon>Agaricales</taxon>
        <taxon>Marasmiineae</taxon>
        <taxon>Mycenaceae</taxon>
        <taxon>Mycena</taxon>
    </lineage>
</organism>
<dbReference type="GO" id="GO:0003677">
    <property type="term" value="F:DNA binding"/>
    <property type="evidence" value="ECO:0007669"/>
    <property type="project" value="InterPro"/>
</dbReference>
<proteinExistence type="predicted"/>
<dbReference type="GO" id="GO:0005634">
    <property type="term" value="C:nucleus"/>
    <property type="evidence" value="ECO:0007669"/>
    <property type="project" value="UniProtKB-SubCell"/>
</dbReference>
<evidence type="ECO:0000256" key="4">
    <source>
        <dbReference type="ARBA" id="ARBA00023163"/>
    </source>
</evidence>
<keyword evidence="3" id="KW-0805">Transcription regulation</keyword>
<dbReference type="InterPro" id="IPR007219">
    <property type="entry name" value="XnlR_reg_dom"/>
</dbReference>
<evidence type="ECO:0000256" key="5">
    <source>
        <dbReference type="ARBA" id="ARBA00023242"/>
    </source>
</evidence>
<keyword evidence="5" id="KW-0539">Nucleus</keyword>
<dbReference type="CDD" id="cd12148">
    <property type="entry name" value="fungal_TF_MHR"/>
    <property type="match status" value="1"/>
</dbReference>
<name>A0AAD7DVP0_MYCRO</name>
<accession>A0AAD7DVP0</accession>
<keyword evidence="9" id="KW-1185">Reference proteome</keyword>
<evidence type="ECO:0000313" key="8">
    <source>
        <dbReference type="EMBL" id="KAJ7700836.1"/>
    </source>
</evidence>